<evidence type="ECO:0000256" key="2">
    <source>
        <dbReference type="SAM" id="SignalP"/>
    </source>
</evidence>
<dbReference type="InterPro" id="IPR042301">
    <property type="entry name" value="GH115_sf"/>
</dbReference>
<gene>
    <name evidence="4" type="ORF">DFO77_10946</name>
</gene>
<dbReference type="Pfam" id="PF17829">
    <property type="entry name" value="GH115_C"/>
    <property type="match status" value="1"/>
</dbReference>
<dbReference type="SUPFAM" id="SSF55545">
    <property type="entry name" value="beta-N-acetylhexosaminidase-like domain"/>
    <property type="match status" value="1"/>
</dbReference>
<dbReference type="GO" id="GO:0005975">
    <property type="term" value="P:carbohydrate metabolic process"/>
    <property type="evidence" value="ECO:0007669"/>
    <property type="project" value="UniProtKB-ARBA"/>
</dbReference>
<protein>
    <submittedName>
        <fullName evidence="4">Glycosyl hydrolase family 115 (Putative glucuronidase)</fullName>
    </submittedName>
</protein>
<dbReference type="Pfam" id="PF15979">
    <property type="entry name" value="Glyco_hydro_115"/>
    <property type="match status" value="1"/>
</dbReference>
<dbReference type="Proteomes" id="UP000252733">
    <property type="component" value="Unassembled WGS sequence"/>
</dbReference>
<dbReference type="Gene3D" id="1.20.58.2150">
    <property type="match status" value="1"/>
</dbReference>
<keyword evidence="1 4" id="KW-0378">Hydrolase</keyword>
<evidence type="ECO:0000259" key="3">
    <source>
        <dbReference type="Pfam" id="PF17829"/>
    </source>
</evidence>
<dbReference type="Gene3D" id="3.20.20.520">
    <property type="entry name" value="Glycosyl hydrolase family 115"/>
    <property type="match status" value="1"/>
</dbReference>
<dbReference type="RefSeq" id="WP_114436923.1">
    <property type="nucleotide sequence ID" value="NZ_QPIZ01000009.1"/>
</dbReference>
<dbReference type="InterPro" id="IPR031924">
    <property type="entry name" value="GH115"/>
</dbReference>
<proteinExistence type="predicted"/>
<dbReference type="Gene3D" id="2.60.120.1620">
    <property type="match status" value="1"/>
</dbReference>
<feature type="signal peptide" evidence="2">
    <location>
        <begin position="1"/>
        <end position="22"/>
    </location>
</feature>
<reference evidence="4 5" key="1">
    <citation type="submission" date="2018-07" db="EMBL/GenBank/DDBJ databases">
        <title>Freshwater and sediment microbial communities from various areas in North America, analyzing microbe dynamics in response to fracking.</title>
        <authorList>
            <person name="Lamendella R."/>
        </authorList>
    </citation>
    <scope>NUCLEOTIDE SEQUENCE [LARGE SCALE GENOMIC DNA]</scope>
    <source>
        <strain evidence="4 5">160A</strain>
    </source>
</reference>
<evidence type="ECO:0000313" key="5">
    <source>
        <dbReference type="Proteomes" id="UP000252733"/>
    </source>
</evidence>
<organism evidence="4 5">
    <name type="scientific">Marinilabilia salmonicolor</name>
    <dbReference type="NCBI Taxonomy" id="989"/>
    <lineage>
        <taxon>Bacteria</taxon>
        <taxon>Pseudomonadati</taxon>
        <taxon>Bacteroidota</taxon>
        <taxon>Bacteroidia</taxon>
        <taxon>Marinilabiliales</taxon>
        <taxon>Marinilabiliaceae</taxon>
        <taxon>Marinilabilia</taxon>
    </lineage>
</organism>
<keyword evidence="2" id="KW-0732">Signal</keyword>
<dbReference type="GO" id="GO:0016787">
    <property type="term" value="F:hydrolase activity"/>
    <property type="evidence" value="ECO:0007669"/>
    <property type="project" value="UniProtKB-KW"/>
</dbReference>
<dbReference type="EMBL" id="QPIZ01000009">
    <property type="protein sequence ID" value="RCW36082.1"/>
    <property type="molecule type" value="Genomic_DNA"/>
</dbReference>
<evidence type="ECO:0000313" key="4">
    <source>
        <dbReference type="EMBL" id="RCW36082.1"/>
    </source>
</evidence>
<dbReference type="PANTHER" id="PTHR37842">
    <property type="match status" value="1"/>
</dbReference>
<evidence type="ECO:0000256" key="1">
    <source>
        <dbReference type="ARBA" id="ARBA00022801"/>
    </source>
</evidence>
<keyword evidence="5" id="KW-1185">Reference proteome</keyword>
<dbReference type="AlphaFoldDB" id="A0A368V4R9"/>
<name>A0A368V4R9_9BACT</name>
<dbReference type="InterPro" id="IPR029018">
    <property type="entry name" value="Hex-like_dom2"/>
</dbReference>
<feature type="domain" description="Gylcosyl hydrolase 115 C-terminal" evidence="3">
    <location>
        <begin position="789"/>
        <end position="956"/>
    </location>
</feature>
<sequence>MKITSLLFSFLLFFLLHSGSNAQQPANRVLNYLDYTTQSKPERGFPLFENGDAAVLYVANSDEAGVKRVAKLLQKDILKVSGVEPRLVISDTIPGAEHLIIIGTIDKSPVLQQLAEKGVVSVDDVKGMWEATVVTTVKTPVEGVQSALVIAGSDKRGTIYGMFDLSQQMGVSPWYWWADVPVKKKNQLFVKGGRYVSESPKVKYRGIFLNDEEPALGNWVRENFGDFNAQFYDKVFELILRMKGNFLWPAMWGKAFYDDDPQNAELADEYGVVISTSHHEPMMRAHVEWDRYGEGSWDYNRNADKLKEFWRVGIDRMGDNESLVTVGMRGDGDEPMSTNRNIELLSDIIDNQRRIIAEETEKPASQTPQVWALYKEVQDYYDMGMRVDEDITLLYCDDNWGNVRRMPGEEERQRIGGSGMYYHFDYVGGPRNYKWLNTSPLPRVWEQMKLSYAHGIDQLWVVNVGDLKPMELPIQFFLNLAWNPDAMGTEELDAYPGYWAAQQFGAEHAEEIAHYLRQYTKFNGRRKPELISPDTYSLTYYNEFERVVTEYDDLARNARVLYNDLAEEQKDAFYQLVLFPVEACANLNRLYYVTAKNRLYAGQNRVLTNVMADSVEYLFQKDQEMADYYHTEMADGKWNHMMSQTHIGYTYWQQPEQNNIPETQRIENKSSGELGVAVEGSEEWGPDVSQTLEMPVFYEIGKQSGYVEVFNRGTIPVAYELEVSDSWIVPESLEGQIDTQKRIRISVDWKKMVPGVNQGILTIQGRDDSVDVLVKARKFAPDELQMIQGFVETNGFISIEAEHFSDKNQVDGLEWRVIPDLGRTGSSVTVSPVTAESRAPGDEMSIDYPVHFTDTGEVTVYAHFAPTLNYTGGEGFRYAVGFEGEEPVMVNIHEDETHADWQSWVANNVNICSSKHKINQSGNHILKFYMVDPGLVLQKIVIDSGGLKPSYLGPEESPFVYH</sequence>
<comment type="caution">
    <text evidence="4">The sequence shown here is derived from an EMBL/GenBank/DDBJ whole genome shotgun (WGS) entry which is preliminary data.</text>
</comment>
<feature type="chain" id="PRO_5016843413" evidence="2">
    <location>
        <begin position="23"/>
        <end position="962"/>
    </location>
</feature>
<dbReference type="InterPro" id="IPR041437">
    <property type="entry name" value="GH115_C"/>
</dbReference>
<dbReference type="Gene3D" id="3.30.379.10">
    <property type="entry name" value="Chitobiase/beta-hexosaminidase domain 2-like"/>
    <property type="match status" value="1"/>
</dbReference>
<dbReference type="PANTHER" id="PTHR37842:SF2">
    <property type="entry name" value="GYLCOSYL HYDROLASE 115 C-TERMINAL DOMAIN-CONTAINING PROTEIN"/>
    <property type="match status" value="1"/>
</dbReference>
<accession>A0A368V4R9</accession>